<dbReference type="NCBIfam" id="TIGR01733">
    <property type="entry name" value="AA-adenyl-dom"/>
    <property type="match status" value="1"/>
</dbReference>
<comment type="caution">
    <text evidence="8">The sequence shown here is derived from an EMBL/GenBank/DDBJ whole genome shotgun (WGS) entry which is preliminary data.</text>
</comment>
<evidence type="ECO:0000256" key="3">
    <source>
        <dbReference type="SAM" id="MobiDB-lite"/>
    </source>
</evidence>
<feature type="domain" description="AMP-binding enzyme C-terminal" evidence="7">
    <location>
        <begin position="543"/>
        <end position="618"/>
    </location>
</feature>
<reference evidence="8 9" key="1">
    <citation type="submission" date="2018-11" db="EMBL/GenBank/DDBJ databases">
        <title>Whole genome sequence of Streptomyces paromomycinus NBRC 15454(T).</title>
        <authorList>
            <person name="Komaki H."/>
            <person name="Tamura T."/>
        </authorList>
    </citation>
    <scope>NUCLEOTIDE SEQUENCE [LARGE SCALE GENOMIC DNA]</scope>
    <source>
        <strain evidence="8 9">NBRC 15454</strain>
    </source>
</reference>
<evidence type="ECO:0000256" key="1">
    <source>
        <dbReference type="ARBA" id="ARBA00022450"/>
    </source>
</evidence>
<dbReference type="CDD" id="cd05235">
    <property type="entry name" value="SDR_e1"/>
    <property type="match status" value="1"/>
</dbReference>
<dbReference type="Pfam" id="PF00501">
    <property type="entry name" value="AMP-binding"/>
    <property type="match status" value="1"/>
</dbReference>
<feature type="region of interest" description="Disordered" evidence="3">
    <location>
        <begin position="15"/>
        <end position="41"/>
    </location>
</feature>
<dbReference type="NCBIfam" id="TIGR01746">
    <property type="entry name" value="Thioester-redct"/>
    <property type="match status" value="1"/>
</dbReference>
<dbReference type="Pfam" id="PF07993">
    <property type="entry name" value="NAD_binding_4"/>
    <property type="match status" value="1"/>
</dbReference>
<dbReference type="Gene3D" id="3.30.300.30">
    <property type="match status" value="1"/>
</dbReference>
<sequence length="1165" mass="123895">MLGNCLVHPLFRVHGDTPTRASGPVRTGHEADRSTGGVTVRVRPARCRTAASAPSPTPVSRPWATRFRPEPRAPAVRTLRPWHSDRSEVLTMLRPSQVPGRPDRHATWNDTATPYPRDRCLHELFEERALAAPGAPAVRHGDRTLTFGELSRYSDALARRLLSAGVRPGSTVGVLGGRCPEALVAFLSVVKCGAAYVPLDDAYPPARLRAMAEEADVRVAVALPGSTSRVRRLRACVDGRLAALDPEADVPAGIPAPRAGAPAPPGVTVAPEDCAYVMFTSGSTGRPKPVAVPHRGVVRLAASGPWLSPPAPGERVLHAYSCSSDASTIEIWTALLSGACLVVAEREQLLSVGALERLLQEEDVAVAFLTAGVLHHVARTRPEALRSLRFVSAGGEALDPRLCRRVLSACPGITLVNFYGPTENSVVSSAYVVRDLPADAAAVPIGRPFPNSTCHVLRDDGTPAGPGEEGELLVGGDGIAIGYLNDPALTAERFLDDPFGARPGGRLYRTGDRARWRPDGTLEYRGRRDRQVKLRGFRVELDEVEARLRAHEAVGEAVVELDGEGAQAQPVAFVTPARPGAAVPADQVRAYLGSWLPAPAVPALVHVLDRFPVTGAGKVDRRALLAPATEPAGQTGATGNGDTNANGQLPLGEPASEAAGGDTAGGGSGLLTVLAGVWEHVLRVRPAPDDDFFALGGDSLLVAEVTTRTMTALHMDAAHGTCLVRSLLRAPTLGAYATAVDRALRDSRAGRRTGSAPASEADFLREARLGLRFPPVQGPVPRPRDPARVLVTGATGYIGAFLLDRLARVTGAELLCPVRARDAAHARRRVCSNAARYGLDLSPYEQRLTCFPADLTVPRLGLSEERFGRLGETADLILHAGAHVSFLHPYAALRAANVGGTRELVRLAAGRRVPLHFLSTVAVLAGFGTAGVREVDEDTRPAHADHLSMGYAESKWVAERLLAEAAEAGLPVAVHRPYEVTGEEHTGICNTETAISSLFRVIAETGVAPDVPLPLDFVPVDHVAAAVVHLATHEPADGRAYHLTNPRPARLADMVDRMRAAGYGIRALPYDAWVAELVRHVAENPGSPTAPFVSLCVDRSNKSDISVKEMYLDDVFPRLGRANTDRGLRDSGLRCPPTDAALLDRYLAFFRSSGFLPPPLPRAGG</sequence>
<dbReference type="PROSITE" id="PS00455">
    <property type="entry name" value="AMP_BINDING"/>
    <property type="match status" value="1"/>
</dbReference>
<evidence type="ECO:0000313" key="8">
    <source>
        <dbReference type="EMBL" id="GCD41064.1"/>
    </source>
</evidence>
<dbReference type="SUPFAM" id="SSF56801">
    <property type="entry name" value="Acetyl-CoA synthetase-like"/>
    <property type="match status" value="1"/>
</dbReference>
<dbReference type="PANTHER" id="PTHR44845:SF6">
    <property type="entry name" value="BETA-ALANINE-ACTIVATING ENZYME"/>
    <property type="match status" value="1"/>
</dbReference>
<feature type="region of interest" description="Disordered" evidence="3">
    <location>
        <begin position="630"/>
        <end position="663"/>
    </location>
</feature>
<dbReference type="InterPro" id="IPR013120">
    <property type="entry name" value="FAR_NAD-bd"/>
</dbReference>
<dbReference type="SUPFAM" id="SSF51735">
    <property type="entry name" value="NAD(P)-binding Rossmann-fold domains"/>
    <property type="match status" value="1"/>
</dbReference>
<dbReference type="InterPro" id="IPR045851">
    <property type="entry name" value="AMP-bd_C_sf"/>
</dbReference>
<keyword evidence="9" id="KW-1185">Reference proteome</keyword>
<proteinExistence type="predicted"/>
<dbReference type="CDD" id="cd12117">
    <property type="entry name" value="A_NRPS_Srf_like"/>
    <property type="match status" value="1"/>
</dbReference>
<dbReference type="AlphaFoldDB" id="A0A401VVH3"/>
<dbReference type="Gene3D" id="3.40.50.720">
    <property type="entry name" value="NAD(P)-binding Rossmann-like Domain"/>
    <property type="match status" value="1"/>
</dbReference>
<evidence type="ECO:0000259" key="7">
    <source>
        <dbReference type="Pfam" id="PF13193"/>
    </source>
</evidence>
<dbReference type="EMBL" id="BHZD01000001">
    <property type="protein sequence ID" value="GCD41064.1"/>
    <property type="molecule type" value="Genomic_DNA"/>
</dbReference>
<gene>
    <name evidence="8" type="ORF">GKJPGBOP_00717</name>
</gene>
<dbReference type="Proteomes" id="UP000286746">
    <property type="component" value="Unassembled WGS sequence"/>
</dbReference>
<keyword evidence="2" id="KW-0597">Phosphoprotein</keyword>
<dbReference type="PIRSF" id="PIRSF001617">
    <property type="entry name" value="Alpha-AR"/>
    <property type="match status" value="1"/>
</dbReference>
<dbReference type="InterPro" id="IPR025110">
    <property type="entry name" value="AMP-bd_C"/>
</dbReference>
<dbReference type="Gene3D" id="1.10.1200.10">
    <property type="entry name" value="ACP-like"/>
    <property type="match status" value="1"/>
</dbReference>
<evidence type="ECO:0000259" key="6">
    <source>
        <dbReference type="Pfam" id="PF07993"/>
    </source>
</evidence>
<dbReference type="Gene3D" id="3.40.50.980">
    <property type="match status" value="2"/>
</dbReference>
<keyword evidence="1" id="KW-0596">Phosphopantetheine</keyword>
<dbReference type="InterPro" id="IPR020845">
    <property type="entry name" value="AMP-binding_CS"/>
</dbReference>
<evidence type="ECO:0000259" key="4">
    <source>
        <dbReference type="Pfam" id="PF00501"/>
    </source>
</evidence>
<dbReference type="InterPro" id="IPR000873">
    <property type="entry name" value="AMP-dep_synth/lig_dom"/>
</dbReference>
<feature type="domain" description="AMP-dependent synthetase/ligase" evidence="4">
    <location>
        <begin position="125"/>
        <end position="484"/>
    </location>
</feature>
<dbReference type="Pfam" id="PF13193">
    <property type="entry name" value="AMP-binding_C"/>
    <property type="match status" value="1"/>
</dbReference>
<evidence type="ECO:0000259" key="5">
    <source>
        <dbReference type="Pfam" id="PF00550"/>
    </source>
</evidence>
<dbReference type="Gene3D" id="2.30.38.10">
    <property type="entry name" value="Luciferase, Domain 3"/>
    <property type="match status" value="1"/>
</dbReference>
<evidence type="ECO:0000256" key="2">
    <source>
        <dbReference type="ARBA" id="ARBA00022553"/>
    </source>
</evidence>
<dbReference type="InterPro" id="IPR036291">
    <property type="entry name" value="NAD(P)-bd_dom_sf"/>
</dbReference>
<accession>A0A401VVH3</accession>
<dbReference type="PANTHER" id="PTHR44845">
    <property type="entry name" value="CARRIER DOMAIN-CONTAINING PROTEIN"/>
    <property type="match status" value="1"/>
</dbReference>
<dbReference type="InterPro" id="IPR009081">
    <property type="entry name" value="PP-bd_ACP"/>
</dbReference>
<dbReference type="InterPro" id="IPR010080">
    <property type="entry name" value="Thioester_reductase-like_dom"/>
</dbReference>
<dbReference type="InterPro" id="IPR036736">
    <property type="entry name" value="ACP-like_sf"/>
</dbReference>
<feature type="domain" description="Carrier" evidence="5">
    <location>
        <begin position="674"/>
        <end position="709"/>
    </location>
</feature>
<dbReference type="SUPFAM" id="SSF47336">
    <property type="entry name" value="ACP-like"/>
    <property type="match status" value="1"/>
</dbReference>
<feature type="domain" description="Thioester reductase (TE)" evidence="6">
    <location>
        <begin position="791"/>
        <end position="1026"/>
    </location>
</feature>
<feature type="compositionally biased region" description="Low complexity" evidence="3">
    <location>
        <begin position="632"/>
        <end position="648"/>
    </location>
</feature>
<evidence type="ECO:0000313" key="9">
    <source>
        <dbReference type="Proteomes" id="UP000286746"/>
    </source>
</evidence>
<dbReference type="InterPro" id="IPR010071">
    <property type="entry name" value="AA_adenyl_dom"/>
</dbReference>
<protein>
    <submittedName>
        <fullName evidence="8">Putative peptide synthetase NRP</fullName>
    </submittedName>
</protein>
<organism evidence="8 9">
    <name type="scientific">Streptomyces paromomycinus</name>
    <name type="common">Streptomyces rimosus subsp. paromomycinus</name>
    <dbReference type="NCBI Taxonomy" id="92743"/>
    <lineage>
        <taxon>Bacteria</taxon>
        <taxon>Bacillati</taxon>
        <taxon>Actinomycetota</taxon>
        <taxon>Actinomycetes</taxon>
        <taxon>Kitasatosporales</taxon>
        <taxon>Streptomycetaceae</taxon>
        <taxon>Streptomyces</taxon>
    </lineage>
</organism>
<dbReference type="Pfam" id="PF00550">
    <property type="entry name" value="PP-binding"/>
    <property type="match status" value="1"/>
</dbReference>
<name>A0A401VVH3_STREY</name>